<dbReference type="EMBL" id="CP017269">
    <property type="protein sequence ID" value="AOT73125.1"/>
    <property type="molecule type" value="Genomic_DNA"/>
</dbReference>
<dbReference type="GO" id="GO:0015074">
    <property type="term" value="P:DNA integration"/>
    <property type="evidence" value="ECO:0007669"/>
    <property type="project" value="InterPro"/>
</dbReference>
<dbReference type="Pfam" id="PF22483">
    <property type="entry name" value="Mu-transpos_C_2"/>
    <property type="match status" value="1"/>
</dbReference>
<gene>
    <name evidence="2" type="ORF">Gferi_13990</name>
</gene>
<dbReference type="AlphaFoldDB" id="A0A1D8GQA4"/>
<dbReference type="RefSeq" id="WP_069981433.1">
    <property type="nucleotide sequence ID" value="NZ_CP017269.1"/>
</dbReference>
<dbReference type="PROSITE" id="PS50994">
    <property type="entry name" value="INTEGRASE"/>
    <property type="match status" value="1"/>
</dbReference>
<dbReference type="STRING" id="1424294.Gferi_13990"/>
<dbReference type="NCBIfam" id="NF033546">
    <property type="entry name" value="transpos_IS21"/>
    <property type="match status" value="1"/>
</dbReference>
<dbReference type="OrthoDB" id="3193769at2"/>
<feature type="domain" description="Integrase catalytic" evidence="1">
    <location>
        <begin position="126"/>
        <end position="300"/>
    </location>
</feature>
<dbReference type="KEGG" id="gfe:Gferi_13990"/>
<evidence type="ECO:0000313" key="3">
    <source>
        <dbReference type="Proteomes" id="UP000095743"/>
    </source>
</evidence>
<name>A0A1D8GQA4_9FIRM</name>
<evidence type="ECO:0000259" key="1">
    <source>
        <dbReference type="PROSITE" id="PS50994"/>
    </source>
</evidence>
<dbReference type="PANTHER" id="PTHR35004:SF7">
    <property type="entry name" value="INTEGRASE PROTEIN"/>
    <property type="match status" value="1"/>
</dbReference>
<dbReference type="InterPro" id="IPR054353">
    <property type="entry name" value="IstA-like_C"/>
</dbReference>
<protein>
    <submittedName>
        <fullName evidence="2">IS21 family transposase</fullName>
    </submittedName>
</protein>
<dbReference type="InterPro" id="IPR001584">
    <property type="entry name" value="Integrase_cat-core"/>
</dbReference>
<organism evidence="2 3">
    <name type="scientific">Geosporobacter ferrireducens</name>
    <dbReference type="NCBI Taxonomy" id="1424294"/>
    <lineage>
        <taxon>Bacteria</taxon>
        <taxon>Bacillati</taxon>
        <taxon>Bacillota</taxon>
        <taxon>Clostridia</taxon>
        <taxon>Peptostreptococcales</taxon>
        <taxon>Thermotaleaceae</taxon>
        <taxon>Geosporobacter</taxon>
    </lineage>
</organism>
<sequence>MLTMEQIYRIRNLKKFEGKSLRKIADITGHDFETVKKYVQKANFNIEIRPKQVRTGKLSPYRELVLQWLTDDGKAPHKQRHTAKRVYDRLREIYPDEFDVSERSVRNFVAKLKKELKMDTNGSLPLEHPPGEAQVDFGKARFIENGITYDGHYLNISYPHSNGGHTQLFKSENQECLLEGLKTIFEHIGGVPTAIWFDNMSTAVKKIKDYGERDLTKGFLRFMMHYGFKSNFCNPNSGNEKGSVENKVGYHRRNLFVPVPEFKDLREYNKELLNRCDKDMQRQHYKGLGLIKELFEEDKKEFFKLPEVPFEVYLHEFAKADNYGKVKFDTRTYSSSPAAAGTQVMIKAGAYDVAILDNNCNLIVRHKRLYGQEKESMIWIPYLELMARRPTALKYTSLFNQLPLSLKQFLKECDYECKKQTLKIFTRMVADTGMATAIEAIDEGIRCGAKDADSIWATYCRINSGSLPVMDISLPDTVPQLNRFTPDINIYDELITSGGLGL</sequence>
<accession>A0A1D8GQA4</accession>
<evidence type="ECO:0000313" key="2">
    <source>
        <dbReference type="EMBL" id="AOT73125.1"/>
    </source>
</evidence>
<keyword evidence="3" id="KW-1185">Reference proteome</keyword>
<proteinExistence type="predicted"/>
<dbReference type="PANTHER" id="PTHR35004">
    <property type="entry name" value="TRANSPOSASE RV3428C-RELATED"/>
    <property type="match status" value="1"/>
</dbReference>
<dbReference type="Proteomes" id="UP000095743">
    <property type="component" value="Chromosome"/>
</dbReference>
<reference evidence="2 3" key="1">
    <citation type="submission" date="2016-09" db="EMBL/GenBank/DDBJ databases">
        <title>Genomic analysis reveals versatility of anaerobic energy metabolism of Geosporobacter ferrireducens IRF9 of phylum Firmicutes.</title>
        <authorList>
            <person name="Kim S.-J."/>
        </authorList>
    </citation>
    <scope>NUCLEOTIDE SEQUENCE [LARGE SCALE GENOMIC DNA]</scope>
    <source>
        <strain evidence="2 3">IRF9</strain>
    </source>
</reference>